<name>A0A914PPL3_9BILA</name>
<dbReference type="AlphaFoldDB" id="A0A914PPL3"/>
<feature type="compositionally biased region" description="Acidic residues" evidence="1">
    <location>
        <begin position="192"/>
        <end position="213"/>
    </location>
</feature>
<organism evidence="2 3">
    <name type="scientific">Panagrolaimus davidi</name>
    <dbReference type="NCBI Taxonomy" id="227884"/>
    <lineage>
        <taxon>Eukaryota</taxon>
        <taxon>Metazoa</taxon>
        <taxon>Ecdysozoa</taxon>
        <taxon>Nematoda</taxon>
        <taxon>Chromadorea</taxon>
        <taxon>Rhabditida</taxon>
        <taxon>Tylenchina</taxon>
        <taxon>Panagrolaimomorpha</taxon>
        <taxon>Panagrolaimoidea</taxon>
        <taxon>Panagrolaimidae</taxon>
        <taxon>Panagrolaimus</taxon>
    </lineage>
</organism>
<dbReference type="Proteomes" id="UP000887578">
    <property type="component" value="Unplaced"/>
</dbReference>
<sequence>MTTKDDLLFRNDKQSKCFVNTQIDTRYSNLILKQISDNYGEKGKLQSWNKSSTLINQCSKSLNSYNKIDEKEVKKKESASDVKYNSTLFLHIKAYESSTETVSDSFNDKNDKITKNERPNLKWKTAKQIFNDSPLTFQNQFEFPRQQDKEQSTNPEVMQFKASQQLLNRNQSSATNSNNKNQQQRIQKKNDEDDDSTTTEDEEEGDNEVPEAEVVENSFLDDLIFRLMTAKPPQSPHSPGKKPGEPSPPIEVEIHSEEIIQLCDLAIQSFASQKALIRFEKFVVF</sequence>
<keyword evidence="2" id="KW-1185">Reference proteome</keyword>
<feature type="compositionally biased region" description="Polar residues" evidence="1">
    <location>
        <begin position="167"/>
        <end position="177"/>
    </location>
</feature>
<feature type="region of interest" description="Disordered" evidence="1">
    <location>
        <begin position="167"/>
        <end position="213"/>
    </location>
</feature>
<reference evidence="3" key="1">
    <citation type="submission" date="2022-11" db="UniProtKB">
        <authorList>
            <consortium name="WormBaseParasite"/>
        </authorList>
    </citation>
    <scope>IDENTIFICATION</scope>
</reference>
<evidence type="ECO:0000313" key="3">
    <source>
        <dbReference type="WBParaSite" id="PDA_v2.g20492.t1"/>
    </source>
</evidence>
<evidence type="ECO:0000256" key="1">
    <source>
        <dbReference type="SAM" id="MobiDB-lite"/>
    </source>
</evidence>
<protein>
    <submittedName>
        <fullName evidence="3">Uncharacterized protein</fullName>
    </submittedName>
</protein>
<accession>A0A914PPL3</accession>
<feature type="compositionally biased region" description="Basic and acidic residues" evidence="1">
    <location>
        <begin position="106"/>
        <end position="119"/>
    </location>
</feature>
<feature type="region of interest" description="Disordered" evidence="1">
    <location>
        <begin position="230"/>
        <end position="250"/>
    </location>
</feature>
<dbReference type="WBParaSite" id="PDA_v2.g20492.t1">
    <property type="protein sequence ID" value="PDA_v2.g20492.t1"/>
    <property type="gene ID" value="PDA_v2.g20492"/>
</dbReference>
<feature type="region of interest" description="Disordered" evidence="1">
    <location>
        <begin position="100"/>
        <end position="119"/>
    </location>
</feature>
<evidence type="ECO:0000313" key="2">
    <source>
        <dbReference type="Proteomes" id="UP000887578"/>
    </source>
</evidence>
<proteinExistence type="predicted"/>